<keyword evidence="8" id="KW-0406">Ion transport</keyword>
<keyword evidence="2" id="KW-0813">Transport</keyword>
<evidence type="ECO:0000256" key="10">
    <source>
        <dbReference type="SAM" id="Phobius"/>
    </source>
</evidence>
<organism evidence="11 12">
    <name type="scientific">Idiomarina tyrosinivorans</name>
    <dbReference type="NCBI Taxonomy" id="1445662"/>
    <lineage>
        <taxon>Bacteria</taxon>
        <taxon>Pseudomonadati</taxon>
        <taxon>Pseudomonadota</taxon>
        <taxon>Gammaproteobacteria</taxon>
        <taxon>Alteromonadales</taxon>
        <taxon>Idiomarinaceae</taxon>
        <taxon>Idiomarina</taxon>
    </lineage>
</organism>
<comment type="caution">
    <text evidence="11">The sequence shown here is derived from an EMBL/GenBank/DDBJ whole genome shotgun (WGS) entry which is preliminary data.</text>
</comment>
<dbReference type="GO" id="GO:0015379">
    <property type="term" value="F:potassium:chloride symporter activity"/>
    <property type="evidence" value="ECO:0007669"/>
    <property type="project" value="InterPro"/>
</dbReference>
<feature type="transmembrane region" description="Helical" evidence="10">
    <location>
        <begin position="308"/>
        <end position="336"/>
    </location>
</feature>
<feature type="transmembrane region" description="Helical" evidence="10">
    <location>
        <begin position="418"/>
        <end position="438"/>
    </location>
</feature>
<dbReference type="Proteomes" id="UP000287996">
    <property type="component" value="Unassembled WGS sequence"/>
</dbReference>
<dbReference type="OrthoDB" id="9810952at2"/>
<evidence type="ECO:0000256" key="6">
    <source>
        <dbReference type="ARBA" id="ARBA00022958"/>
    </source>
</evidence>
<feature type="transmembrane region" description="Helical" evidence="10">
    <location>
        <begin position="21"/>
        <end position="49"/>
    </location>
</feature>
<evidence type="ECO:0000256" key="3">
    <source>
        <dbReference type="ARBA" id="ARBA00022475"/>
    </source>
</evidence>
<comment type="subcellular location">
    <subcellularLocation>
        <location evidence="1">Cell membrane</location>
        <topology evidence="1">Multi-pass membrane protein</topology>
    </subcellularLocation>
</comment>
<name>A0A432ZTC3_9GAMM</name>
<dbReference type="Pfam" id="PF02386">
    <property type="entry name" value="TrkH"/>
    <property type="match status" value="1"/>
</dbReference>
<proteinExistence type="predicted"/>
<feature type="transmembrane region" description="Helical" evidence="10">
    <location>
        <begin position="357"/>
        <end position="381"/>
    </location>
</feature>
<dbReference type="RefSeq" id="WP_126841097.1">
    <property type="nucleotide sequence ID" value="NZ_PIQH01000002.1"/>
</dbReference>
<dbReference type="AlphaFoldDB" id="A0A432ZTC3"/>
<evidence type="ECO:0000313" key="12">
    <source>
        <dbReference type="Proteomes" id="UP000287996"/>
    </source>
</evidence>
<dbReference type="EMBL" id="PIQH01000002">
    <property type="protein sequence ID" value="RUO81102.1"/>
    <property type="molecule type" value="Genomic_DNA"/>
</dbReference>
<evidence type="ECO:0000256" key="5">
    <source>
        <dbReference type="ARBA" id="ARBA00022692"/>
    </source>
</evidence>
<gene>
    <name evidence="11" type="ORF">CWI84_03040</name>
</gene>
<evidence type="ECO:0000313" key="11">
    <source>
        <dbReference type="EMBL" id="RUO81102.1"/>
    </source>
</evidence>
<keyword evidence="5 10" id="KW-0812">Transmembrane</keyword>
<accession>A0A432ZTC3</accession>
<evidence type="ECO:0000256" key="8">
    <source>
        <dbReference type="ARBA" id="ARBA00023065"/>
    </source>
</evidence>
<dbReference type="NCBIfam" id="TIGR00933">
    <property type="entry name" value="2a38"/>
    <property type="match status" value="1"/>
</dbReference>
<keyword evidence="3" id="KW-1003">Cell membrane</keyword>
<keyword evidence="6" id="KW-0630">Potassium</keyword>
<evidence type="ECO:0000256" key="4">
    <source>
        <dbReference type="ARBA" id="ARBA00022538"/>
    </source>
</evidence>
<feature type="transmembrane region" description="Helical" evidence="10">
    <location>
        <begin position="88"/>
        <end position="110"/>
    </location>
</feature>
<evidence type="ECO:0000256" key="9">
    <source>
        <dbReference type="ARBA" id="ARBA00023136"/>
    </source>
</evidence>
<evidence type="ECO:0000256" key="7">
    <source>
        <dbReference type="ARBA" id="ARBA00022989"/>
    </source>
</evidence>
<keyword evidence="12" id="KW-1185">Reference proteome</keyword>
<dbReference type="GO" id="GO:0005886">
    <property type="term" value="C:plasma membrane"/>
    <property type="evidence" value="ECO:0007669"/>
    <property type="project" value="UniProtKB-SubCell"/>
</dbReference>
<keyword evidence="4" id="KW-0633">Potassium transport</keyword>
<dbReference type="InterPro" id="IPR004772">
    <property type="entry name" value="TrkH"/>
</dbReference>
<dbReference type="InterPro" id="IPR003445">
    <property type="entry name" value="Cat_transpt"/>
</dbReference>
<reference evidence="11 12" key="1">
    <citation type="journal article" date="2011" name="Front. Microbiol.">
        <title>Genomic signatures of strain selection and enhancement in Bacillus atrophaeus var. globigii, a historical biowarfare simulant.</title>
        <authorList>
            <person name="Gibbons H.S."/>
            <person name="Broomall S.M."/>
            <person name="McNew L.A."/>
            <person name="Daligault H."/>
            <person name="Chapman C."/>
            <person name="Bruce D."/>
            <person name="Karavis M."/>
            <person name="Krepps M."/>
            <person name="McGregor P.A."/>
            <person name="Hong C."/>
            <person name="Park K.H."/>
            <person name="Akmal A."/>
            <person name="Feldman A."/>
            <person name="Lin J.S."/>
            <person name="Chang W.E."/>
            <person name="Higgs B.W."/>
            <person name="Demirev P."/>
            <person name="Lindquist J."/>
            <person name="Liem A."/>
            <person name="Fochler E."/>
            <person name="Read T.D."/>
            <person name="Tapia R."/>
            <person name="Johnson S."/>
            <person name="Bishop-Lilly K.A."/>
            <person name="Detter C."/>
            <person name="Han C."/>
            <person name="Sozhamannan S."/>
            <person name="Rosenzweig C.N."/>
            <person name="Skowronski E.W."/>
        </authorList>
    </citation>
    <scope>NUCLEOTIDE SEQUENCE [LARGE SCALE GENOMIC DNA]</scope>
    <source>
        <strain evidence="11 12">CC-PW-9</strain>
    </source>
</reference>
<keyword evidence="9 10" id="KW-0472">Membrane</keyword>
<feature type="transmembrane region" description="Helical" evidence="10">
    <location>
        <begin position="204"/>
        <end position="225"/>
    </location>
</feature>
<feature type="transmembrane region" description="Helical" evidence="10">
    <location>
        <begin position="142"/>
        <end position="163"/>
    </location>
</feature>
<evidence type="ECO:0000256" key="2">
    <source>
        <dbReference type="ARBA" id="ARBA00022448"/>
    </source>
</evidence>
<keyword evidence="7 10" id="KW-1133">Transmembrane helix</keyword>
<dbReference type="PANTHER" id="PTHR32024:SF1">
    <property type="entry name" value="KTR SYSTEM POTASSIUM UPTAKE PROTEIN B"/>
    <property type="match status" value="1"/>
</dbReference>
<feature type="transmembrane region" description="Helical" evidence="10">
    <location>
        <begin position="175"/>
        <end position="192"/>
    </location>
</feature>
<evidence type="ECO:0000256" key="1">
    <source>
        <dbReference type="ARBA" id="ARBA00004651"/>
    </source>
</evidence>
<protein>
    <submittedName>
        <fullName evidence="11">Ktr system potassium transporter B</fullName>
    </submittedName>
</protein>
<sequence length="455" mass="49216">MRQWIPGFHLFRRHPRTSHRVINASPPFVLAGGFALLIALGACLLKLPFATTSPISWFESFFTATSAVTVTGLIVVDTATQFSHWGQLIIAGLIQLGGLGFMTFAVVAALSLGGRISVREQIVAQEALHQTNMSKVGSTAKAVLLIAVTVELIGIILLTLVWWPQQGFADAAFNALFHTISAFNNAGFALWSDSLMGYVGSVPVVLLITALFIIGGLGFGVLVNIYDERRWQRMAVYTKIILLATLLINLIAFAVYWWLEKDNPATLGHLTLGDQALAAWFQAVTPRTAGFNTVDTGALTHGSAVFTLLLMFIGAGSMSTGGGIKLGTFIVLWAATRAFLRRYERVTIMRRTVAQSLVMKSLAVALISLALLFSAIFLMVANDDLPFLDIVFEAVSAFGTVGLSRGITSDLSTFSQSVIMLLMFVGRVGPITLAYFLATPKKGFIRYPETDVQVG</sequence>
<feature type="transmembrane region" description="Helical" evidence="10">
    <location>
        <begin position="55"/>
        <end position="76"/>
    </location>
</feature>
<dbReference type="PANTHER" id="PTHR32024">
    <property type="entry name" value="TRK SYSTEM POTASSIUM UPTAKE PROTEIN TRKG-RELATED"/>
    <property type="match status" value="1"/>
</dbReference>
<feature type="transmembrane region" description="Helical" evidence="10">
    <location>
        <begin position="237"/>
        <end position="259"/>
    </location>
</feature>